<sequence>MKSTVRFAPIALVALLGLGLVGCGKQEQQAAPAATEQVALTVPADPNDERAWKLYLTNVVKQNLPEKLRTSPFMYYLPAATREDFQGEYERQLDNVYGTVSRGVLPGNMLAFGSPESAKMADLIVDAFKEASAGSFNEVRVLFIGKAEDSERVGQALQASGAEYVFVEAK</sequence>
<dbReference type="STRING" id="265719.SAMN04488509_11929"/>
<reference evidence="1 2" key="1">
    <citation type="submission" date="2016-10" db="EMBL/GenBank/DDBJ databases">
        <authorList>
            <person name="de Groot N.N."/>
        </authorList>
    </citation>
    <scope>NUCLEOTIDE SEQUENCE [LARGE SCALE GENOMIC DNA]</scope>
    <source>
        <strain evidence="1 2">DSM 16957</strain>
    </source>
</reference>
<protein>
    <recommendedName>
        <fullName evidence="3">Lipoprotein</fullName>
    </recommendedName>
</protein>
<name>A0A1G7A7X6_9GAMM</name>
<keyword evidence="2" id="KW-1185">Reference proteome</keyword>
<dbReference type="PROSITE" id="PS51257">
    <property type="entry name" value="PROKAR_LIPOPROTEIN"/>
    <property type="match status" value="1"/>
</dbReference>
<organism evidence="1 2">
    <name type="scientific">Aquimonas voraii</name>
    <dbReference type="NCBI Taxonomy" id="265719"/>
    <lineage>
        <taxon>Bacteria</taxon>
        <taxon>Pseudomonadati</taxon>
        <taxon>Pseudomonadota</taxon>
        <taxon>Gammaproteobacteria</taxon>
        <taxon>Lysobacterales</taxon>
        <taxon>Lysobacteraceae</taxon>
        <taxon>Aquimonas</taxon>
    </lineage>
</organism>
<accession>A0A1G7A7X6</accession>
<evidence type="ECO:0000313" key="1">
    <source>
        <dbReference type="EMBL" id="SDE10155.1"/>
    </source>
</evidence>
<gene>
    <name evidence="1" type="ORF">SAMN04488509_11929</name>
</gene>
<dbReference type="Proteomes" id="UP000199603">
    <property type="component" value="Unassembled WGS sequence"/>
</dbReference>
<dbReference type="RefSeq" id="WP_091245855.1">
    <property type="nucleotide sequence ID" value="NZ_FNAG01000019.1"/>
</dbReference>
<proteinExistence type="predicted"/>
<evidence type="ECO:0008006" key="3">
    <source>
        <dbReference type="Google" id="ProtNLM"/>
    </source>
</evidence>
<dbReference type="AlphaFoldDB" id="A0A1G7A7X6"/>
<dbReference type="EMBL" id="FNAG01000019">
    <property type="protein sequence ID" value="SDE10155.1"/>
    <property type="molecule type" value="Genomic_DNA"/>
</dbReference>
<dbReference type="OrthoDB" id="6022222at2"/>
<evidence type="ECO:0000313" key="2">
    <source>
        <dbReference type="Proteomes" id="UP000199603"/>
    </source>
</evidence>